<evidence type="ECO:0000256" key="5">
    <source>
        <dbReference type="ARBA" id="ARBA00012213"/>
    </source>
</evidence>
<evidence type="ECO:0000256" key="1">
    <source>
        <dbReference type="ARBA" id="ARBA00001342"/>
    </source>
</evidence>
<evidence type="ECO:0000256" key="12">
    <source>
        <dbReference type="ARBA" id="ARBA00047973"/>
    </source>
</evidence>
<evidence type="ECO:0000313" key="15">
    <source>
        <dbReference type="Proteomes" id="UP000275401"/>
    </source>
</evidence>
<evidence type="ECO:0000256" key="6">
    <source>
        <dbReference type="ARBA" id="ARBA00012947"/>
    </source>
</evidence>
<protein>
    <recommendedName>
        <fullName evidence="7">Putative 4-hydroxy-4-methyl-2-oxoglutarate aldolase</fullName>
        <ecNumber evidence="6">4.1.1.112</ecNumber>
        <ecNumber evidence="5">4.1.3.17</ecNumber>
    </recommendedName>
    <alternativeName>
        <fullName evidence="11">Oxaloacetate decarboxylase</fullName>
    </alternativeName>
    <alternativeName>
        <fullName evidence="9">Regulator of ribonuclease activity homolog</fullName>
    </alternativeName>
    <alternativeName>
        <fullName evidence="10">RraA-like protein</fullName>
    </alternativeName>
</protein>
<gene>
    <name evidence="14" type="ORF">EEJ42_21210</name>
</gene>
<dbReference type="PANTHER" id="PTHR33254">
    <property type="entry name" value="4-HYDROXY-4-METHYL-2-OXOGLUTARATE ALDOLASE 3-RELATED"/>
    <property type="match status" value="1"/>
</dbReference>
<reference evidence="14 15" key="1">
    <citation type="submission" date="2018-11" db="EMBL/GenBank/DDBJ databases">
        <title>The Potential of Streptomyces as Biocontrol Agents against the Tomato grey mould, Botrytis cinerea (Gray mold) Frontiers in Microbiology.</title>
        <authorList>
            <person name="Li D."/>
        </authorList>
    </citation>
    <scope>NUCLEOTIDE SEQUENCE [LARGE SCALE GENOMIC DNA]</scope>
    <source>
        <strain evidence="14 15">NEAU-LD23</strain>
    </source>
</reference>
<dbReference type="AlphaFoldDB" id="A0A3M8VWL4"/>
<comment type="catalytic activity">
    <reaction evidence="1">
        <text>4-hydroxy-4-methyl-2-oxoglutarate = 2 pyruvate</text>
        <dbReference type="Rhea" id="RHEA:22748"/>
        <dbReference type="ChEBI" id="CHEBI:15361"/>
        <dbReference type="ChEBI" id="CHEBI:58276"/>
        <dbReference type="EC" id="4.1.3.17"/>
    </reaction>
</comment>
<dbReference type="SUPFAM" id="SSF89562">
    <property type="entry name" value="RraA-like"/>
    <property type="match status" value="1"/>
</dbReference>
<dbReference type="InterPro" id="IPR036704">
    <property type="entry name" value="RraA/RraA-like_sf"/>
</dbReference>
<dbReference type="CDD" id="cd16841">
    <property type="entry name" value="RraA_family"/>
    <property type="match status" value="1"/>
</dbReference>
<feature type="binding site" evidence="13">
    <location>
        <position position="153"/>
    </location>
    <ligand>
        <name>substrate</name>
    </ligand>
</feature>
<evidence type="ECO:0000256" key="4">
    <source>
        <dbReference type="ARBA" id="ARBA00011233"/>
    </source>
</evidence>
<proteinExistence type="inferred from homology"/>
<organism evidence="14 15">
    <name type="scientific">Streptomyces botrytidirepellens</name>
    <dbReference type="NCBI Taxonomy" id="2486417"/>
    <lineage>
        <taxon>Bacteria</taxon>
        <taxon>Bacillati</taxon>
        <taxon>Actinomycetota</taxon>
        <taxon>Actinomycetes</taxon>
        <taxon>Kitasatosporales</taxon>
        <taxon>Streptomycetaceae</taxon>
        <taxon>Streptomyces</taxon>
    </lineage>
</organism>
<dbReference type="EC" id="4.1.1.112" evidence="6"/>
<dbReference type="GO" id="GO:0047443">
    <property type="term" value="F:4-hydroxy-4-methyl-2-oxoglutarate aldolase activity"/>
    <property type="evidence" value="ECO:0007669"/>
    <property type="project" value="UniProtKB-EC"/>
</dbReference>
<dbReference type="EC" id="4.1.3.17" evidence="5"/>
<dbReference type="Gene3D" id="3.50.30.40">
    <property type="entry name" value="Ribonuclease E inhibitor RraA/RraA-like"/>
    <property type="match status" value="1"/>
</dbReference>
<comment type="subunit">
    <text evidence="4">Homotrimer.</text>
</comment>
<evidence type="ECO:0000313" key="14">
    <source>
        <dbReference type="EMBL" id="RNG22268.1"/>
    </source>
</evidence>
<dbReference type="Pfam" id="PF03737">
    <property type="entry name" value="RraA-like"/>
    <property type="match status" value="1"/>
</dbReference>
<evidence type="ECO:0000256" key="3">
    <source>
        <dbReference type="ARBA" id="ARBA00008621"/>
    </source>
</evidence>
<keyword evidence="13" id="KW-0479">Metal-binding</keyword>
<name>A0A3M8VWL4_9ACTN</name>
<evidence type="ECO:0000256" key="2">
    <source>
        <dbReference type="ARBA" id="ARBA00001968"/>
    </source>
</evidence>
<evidence type="ECO:0000256" key="9">
    <source>
        <dbReference type="ARBA" id="ARBA00029596"/>
    </source>
</evidence>
<dbReference type="GO" id="GO:0008948">
    <property type="term" value="F:oxaloacetate decarboxylase activity"/>
    <property type="evidence" value="ECO:0007669"/>
    <property type="project" value="UniProtKB-EC"/>
</dbReference>
<dbReference type="PANTHER" id="PTHR33254:SF4">
    <property type="entry name" value="4-HYDROXY-4-METHYL-2-OXOGLUTARATE ALDOLASE 3-RELATED"/>
    <property type="match status" value="1"/>
</dbReference>
<evidence type="ECO:0000256" key="7">
    <source>
        <dbReference type="ARBA" id="ARBA00016549"/>
    </source>
</evidence>
<accession>A0A3M8VWL4</accession>
<comment type="function">
    <text evidence="8">Catalyzes the aldol cleavage of 4-hydroxy-4-methyl-2-oxoglutarate (HMG) into 2 molecules of pyruvate. Also contains a secondary oxaloacetate (OAA) decarboxylase activity due to the common pyruvate enolate transition state formed following C-C bond cleavage in the retro-aldol and decarboxylation reactions.</text>
</comment>
<evidence type="ECO:0000256" key="13">
    <source>
        <dbReference type="PIRSR" id="PIRSR605493-1"/>
    </source>
</evidence>
<evidence type="ECO:0000256" key="11">
    <source>
        <dbReference type="ARBA" id="ARBA00032305"/>
    </source>
</evidence>
<comment type="catalytic activity">
    <reaction evidence="12">
        <text>oxaloacetate + H(+) = pyruvate + CO2</text>
        <dbReference type="Rhea" id="RHEA:15641"/>
        <dbReference type="ChEBI" id="CHEBI:15361"/>
        <dbReference type="ChEBI" id="CHEBI:15378"/>
        <dbReference type="ChEBI" id="CHEBI:16452"/>
        <dbReference type="ChEBI" id="CHEBI:16526"/>
        <dbReference type="EC" id="4.1.1.112"/>
    </reaction>
</comment>
<dbReference type="InterPro" id="IPR005493">
    <property type="entry name" value="RraA/RraA-like"/>
</dbReference>
<feature type="binding site" evidence="13">
    <location>
        <position position="154"/>
    </location>
    <ligand>
        <name>Mg(2+)</name>
        <dbReference type="ChEBI" id="CHEBI:18420"/>
    </ligand>
</feature>
<comment type="similarity">
    <text evidence="3">Belongs to the class II aldolase/RraA-like family.</text>
</comment>
<keyword evidence="13" id="KW-0460">Magnesium</keyword>
<dbReference type="RefSeq" id="WP_123101851.1">
    <property type="nucleotide sequence ID" value="NZ_RIBZ01000269.1"/>
</dbReference>
<comment type="cofactor">
    <cofactor evidence="2">
        <name>a divalent metal cation</name>
        <dbReference type="ChEBI" id="CHEBI:60240"/>
    </cofactor>
</comment>
<dbReference type="GO" id="GO:0046872">
    <property type="term" value="F:metal ion binding"/>
    <property type="evidence" value="ECO:0007669"/>
    <property type="project" value="UniProtKB-KW"/>
</dbReference>
<evidence type="ECO:0000256" key="8">
    <source>
        <dbReference type="ARBA" id="ARBA00025046"/>
    </source>
</evidence>
<dbReference type="EMBL" id="RIBZ01000269">
    <property type="protein sequence ID" value="RNG22268.1"/>
    <property type="molecule type" value="Genomic_DNA"/>
</dbReference>
<comment type="caution">
    <text evidence="14">The sequence shown here is derived from an EMBL/GenBank/DDBJ whole genome shotgun (WGS) entry which is preliminary data.</text>
</comment>
<keyword evidence="15" id="KW-1185">Reference proteome</keyword>
<evidence type="ECO:0000256" key="10">
    <source>
        <dbReference type="ARBA" id="ARBA00030169"/>
    </source>
</evidence>
<sequence>MTAVPDTVRRRLTGRVPDDRIRTVDVPRHDTAEVAKLLALPDLASAVADALDELGVGAVLTTDALAPLAPDMRVCGPAVTLRYIRANADPEVVRSAGSRLVVGDRDLYGVARPGDVAVVDCGGNRDWALLGGLSAQWALKAGLTGCLVDGAVRDTATIVGTGLPVWSANRSPRAARHRVDTVAINDVVSVAGVSVRPGDYIVADADGVCVVPFEHLPAVADACVTAQAAEDALVAAIRSSAGLEELVRRTSTRHTPE</sequence>
<comment type="cofactor">
    <cofactor evidence="13">
        <name>Mg(2+)</name>
        <dbReference type="ChEBI" id="CHEBI:18420"/>
    </cofactor>
</comment>
<dbReference type="Proteomes" id="UP000275401">
    <property type="component" value="Unassembled WGS sequence"/>
</dbReference>